<dbReference type="EMBL" id="FP929056">
    <property type="protein sequence ID" value="CBL28360.1"/>
    <property type="molecule type" value="Genomic_DNA"/>
</dbReference>
<evidence type="ECO:0000313" key="6">
    <source>
        <dbReference type="Proteomes" id="UP000008957"/>
    </source>
</evidence>
<dbReference type="PANTHER" id="PTHR42781:SF8">
    <property type="entry name" value="BICARBONATE TRANSPORT ATP-BINDING PROTEIN CMPC"/>
    <property type="match status" value="1"/>
</dbReference>
<feature type="domain" description="ABC transporter" evidence="4">
    <location>
        <begin position="4"/>
        <end position="236"/>
    </location>
</feature>
<keyword evidence="3" id="KW-0067">ATP-binding</keyword>
<dbReference type="CDD" id="cd03293">
    <property type="entry name" value="ABC_NrtD_SsuB_transporters"/>
    <property type="match status" value="1"/>
</dbReference>
<gene>
    <name evidence="5" type="ORF">SY1_12020</name>
</gene>
<dbReference type="PROSITE" id="PS50893">
    <property type="entry name" value="ABC_TRANSPORTER_2"/>
    <property type="match status" value="1"/>
</dbReference>
<dbReference type="InterPro" id="IPR003593">
    <property type="entry name" value="AAA+_ATPase"/>
</dbReference>
<dbReference type="InterPro" id="IPR003439">
    <property type="entry name" value="ABC_transporter-like_ATP-bd"/>
</dbReference>
<evidence type="ECO:0000259" key="4">
    <source>
        <dbReference type="PROSITE" id="PS50893"/>
    </source>
</evidence>
<dbReference type="PANTHER" id="PTHR42781">
    <property type="entry name" value="SPERMIDINE/PUTRESCINE IMPORT ATP-BINDING PROTEIN POTA"/>
    <property type="match status" value="1"/>
</dbReference>
<dbReference type="AlphaFoldDB" id="A0AB94IX73"/>
<sequence>MALLTVDHVKKSFADRDGHVRSVIDDLSFEVMKGQFVSLLGPSGCGKTTLLTILAGFQTCTEGTAALEGRPIEGPGVERGYVFQNYALFPWMTVRSNILYSLRIAGESREKQEVRLNELLELAHLKGHEGKYPIQLSGGMQQRVAVVRALAGRPKVLLLDEPLGAIDFQMREIMQNELDLLVRQVAATVVMVTHDVSESVFLSDRVLVMGAGGCRLLADVAIDMPRSRDRSSRRFKDYVGDLTDLLRRAFRESEEPFSE</sequence>
<keyword evidence="2" id="KW-0547">Nucleotide-binding</keyword>
<dbReference type="RefSeq" id="WP_015556507.1">
    <property type="nucleotide sequence ID" value="NC_021038.1"/>
</dbReference>
<evidence type="ECO:0000256" key="1">
    <source>
        <dbReference type="ARBA" id="ARBA00022448"/>
    </source>
</evidence>
<keyword evidence="1" id="KW-0813">Transport</keyword>
<keyword evidence="6" id="KW-1185">Reference proteome</keyword>
<dbReference type="Pfam" id="PF00005">
    <property type="entry name" value="ABC_tran"/>
    <property type="match status" value="1"/>
</dbReference>
<dbReference type="PROSITE" id="PS00211">
    <property type="entry name" value="ABC_TRANSPORTER_1"/>
    <property type="match status" value="1"/>
</dbReference>
<accession>A0AB94IX73</accession>
<reference evidence="5 6" key="2">
    <citation type="submission" date="2010-03" db="EMBL/GenBank/DDBJ databases">
        <authorList>
            <person name="Pajon A."/>
        </authorList>
    </citation>
    <scope>NUCLEOTIDE SEQUENCE [LARGE SCALE GENOMIC DNA]</scope>
    <source>
        <strain evidence="5 6">SGP1</strain>
    </source>
</reference>
<dbReference type="SUPFAM" id="SSF52540">
    <property type="entry name" value="P-loop containing nucleoside triphosphate hydrolases"/>
    <property type="match status" value="1"/>
</dbReference>
<evidence type="ECO:0000256" key="2">
    <source>
        <dbReference type="ARBA" id="ARBA00022741"/>
    </source>
</evidence>
<dbReference type="GO" id="GO:0016887">
    <property type="term" value="F:ATP hydrolysis activity"/>
    <property type="evidence" value="ECO:0007669"/>
    <property type="project" value="InterPro"/>
</dbReference>
<dbReference type="InterPro" id="IPR027417">
    <property type="entry name" value="P-loop_NTPase"/>
</dbReference>
<dbReference type="Proteomes" id="UP000008957">
    <property type="component" value="Chromosome"/>
</dbReference>
<dbReference type="Gene3D" id="3.40.50.300">
    <property type="entry name" value="P-loop containing nucleotide triphosphate hydrolases"/>
    <property type="match status" value="1"/>
</dbReference>
<evidence type="ECO:0000313" key="5">
    <source>
        <dbReference type="EMBL" id="CBL28360.1"/>
    </source>
</evidence>
<organism evidence="5 6">
    <name type="scientific">Fretibacterium fastidiosum</name>
    <dbReference type="NCBI Taxonomy" id="651822"/>
    <lineage>
        <taxon>Bacteria</taxon>
        <taxon>Thermotogati</taxon>
        <taxon>Synergistota</taxon>
        <taxon>Synergistia</taxon>
        <taxon>Synergistales</taxon>
        <taxon>Aminobacteriaceae</taxon>
        <taxon>Fretibacterium</taxon>
    </lineage>
</organism>
<dbReference type="InterPro" id="IPR017871">
    <property type="entry name" value="ABC_transporter-like_CS"/>
</dbReference>
<dbReference type="KEGG" id="sbr:SY1_12020"/>
<dbReference type="SMART" id="SM00382">
    <property type="entry name" value="AAA"/>
    <property type="match status" value="1"/>
</dbReference>
<evidence type="ECO:0000256" key="3">
    <source>
        <dbReference type="ARBA" id="ARBA00022840"/>
    </source>
</evidence>
<reference evidence="6" key="1">
    <citation type="submission" date="2010-03" db="EMBL/GenBank/DDBJ databases">
        <title>The genome sequence of Synergistetes sp. SGP1.</title>
        <authorList>
            <consortium name="metaHIT consortium -- http://www.metahit.eu/"/>
            <person name="Pajon A."/>
            <person name="Turner K."/>
            <person name="Parkhill J."/>
            <person name="Wade W."/>
            <person name="Vartoukian S."/>
        </authorList>
    </citation>
    <scope>NUCLEOTIDE SEQUENCE [LARGE SCALE GENOMIC DNA]</scope>
    <source>
        <strain evidence="6">SGP1</strain>
    </source>
</reference>
<protein>
    <submittedName>
        <fullName evidence="5">ABC-type nitrate/sulfonate/bicarbonate transport system, ATPase component</fullName>
    </submittedName>
</protein>
<proteinExistence type="predicted"/>
<name>A0AB94IX73_9BACT</name>
<dbReference type="InterPro" id="IPR050093">
    <property type="entry name" value="ABC_SmlMolc_Importer"/>
</dbReference>
<dbReference type="GO" id="GO:0005524">
    <property type="term" value="F:ATP binding"/>
    <property type="evidence" value="ECO:0007669"/>
    <property type="project" value="UniProtKB-KW"/>
</dbReference>